<dbReference type="EMBL" id="CP012040">
    <property type="protein sequence ID" value="AKP52060.1"/>
    <property type="molecule type" value="Genomic_DNA"/>
</dbReference>
<protein>
    <recommendedName>
        <fullName evidence="4">DUF3500 domain-containing protein</fullName>
    </recommendedName>
</protein>
<dbReference type="Pfam" id="PF12006">
    <property type="entry name" value="DUF3500"/>
    <property type="match status" value="1"/>
</dbReference>
<sequence>MKNSIKITFSALLLTIGTVFCSQAQDISPLANDFIESLSPELKKQACFPFDHSERFNWHFVPRERNGPTFHDFDKNQTEHALNLMRASLGVAGQKKAAAIIELENVLREVENRPENDTYRDPLNYHFSVFGQPSSDKAWGWRLEGHHMSLNFSSSKGSITSSTPSFMGSNPGIILSGPHMNRQVLEDETNVGFELLHSLNDAQKKQAIFAGKAPADIITSNDRKAKILDQPGVKGSDLLPNQLSLLKELVGIYLSRYTAEYHAKMLKRIEKSGWGNISFAWAGSEINAVGNPHYYSIQGAGLLIEYDNVQNNANHVHAVVRDLQNDFGGDLLQSHYLQDHLGNKIAHSAE</sequence>
<name>A0A0H4PG83_9BACT</name>
<reference evidence="2 3" key="1">
    <citation type="submission" date="2015-07" db="EMBL/GenBank/DDBJ databases">
        <authorList>
            <person name="Kim K.M."/>
        </authorList>
    </citation>
    <scope>NUCLEOTIDE SEQUENCE [LARGE SCALE GENOMIC DNA]</scope>
    <source>
        <strain evidence="2 3">KCTC 12363</strain>
    </source>
</reference>
<dbReference type="PANTHER" id="PTHR37489">
    <property type="entry name" value="DUF3500 DOMAIN-CONTAINING PROTEIN"/>
    <property type="match status" value="1"/>
</dbReference>
<dbReference type="PATRIC" id="fig|320787.5.peg.2898"/>
<dbReference type="KEGG" id="camu:CA2015_2650"/>
<dbReference type="AlphaFoldDB" id="A0A0H4PG83"/>
<evidence type="ECO:0000313" key="2">
    <source>
        <dbReference type="EMBL" id="AKP52060.1"/>
    </source>
</evidence>
<dbReference type="STRING" id="320787.CA2015_2650"/>
<dbReference type="Proteomes" id="UP000036520">
    <property type="component" value="Chromosome"/>
</dbReference>
<organism evidence="2 3">
    <name type="scientific">Cyclobacterium amurskyense</name>
    <dbReference type="NCBI Taxonomy" id="320787"/>
    <lineage>
        <taxon>Bacteria</taxon>
        <taxon>Pseudomonadati</taxon>
        <taxon>Bacteroidota</taxon>
        <taxon>Cytophagia</taxon>
        <taxon>Cytophagales</taxon>
        <taxon>Cyclobacteriaceae</taxon>
        <taxon>Cyclobacterium</taxon>
    </lineage>
</organism>
<dbReference type="RefSeq" id="WP_157470468.1">
    <property type="nucleotide sequence ID" value="NZ_CAXBGM010000063.1"/>
</dbReference>
<feature type="chain" id="PRO_5005208087" description="DUF3500 domain-containing protein" evidence="1">
    <location>
        <begin position="25"/>
        <end position="350"/>
    </location>
</feature>
<accession>A0A0H4PG83</accession>
<dbReference type="InterPro" id="IPR021889">
    <property type="entry name" value="DUF3500"/>
</dbReference>
<dbReference type="OrthoDB" id="581140at2"/>
<evidence type="ECO:0000256" key="1">
    <source>
        <dbReference type="SAM" id="SignalP"/>
    </source>
</evidence>
<keyword evidence="1" id="KW-0732">Signal</keyword>
<dbReference type="PANTHER" id="PTHR37489:SF1">
    <property type="entry name" value="DUF3500 DOMAIN-CONTAINING PROTEIN"/>
    <property type="match status" value="1"/>
</dbReference>
<feature type="signal peptide" evidence="1">
    <location>
        <begin position="1"/>
        <end position="24"/>
    </location>
</feature>
<keyword evidence="3" id="KW-1185">Reference proteome</keyword>
<gene>
    <name evidence="2" type="ORF">CA2015_2650</name>
</gene>
<proteinExistence type="predicted"/>
<evidence type="ECO:0008006" key="4">
    <source>
        <dbReference type="Google" id="ProtNLM"/>
    </source>
</evidence>
<evidence type="ECO:0000313" key="3">
    <source>
        <dbReference type="Proteomes" id="UP000036520"/>
    </source>
</evidence>